<evidence type="ECO:0000256" key="2">
    <source>
        <dbReference type="ARBA" id="ARBA00022723"/>
    </source>
</evidence>
<evidence type="ECO:0000256" key="8">
    <source>
        <dbReference type="ARBA" id="ARBA00023288"/>
    </source>
</evidence>
<dbReference type="GO" id="GO:0019904">
    <property type="term" value="F:protein domain specific binding"/>
    <property type="evidence" value="ECO:0007669"/>
    <property type="project" value="InterPro"/>
</dbReference>
<keyword evidence="13" id="KW-0175">Coiled coil</keyword>
<keyword evidence="3" id="KW-0547">Nucleotide-binding</keyword>
<comment type="subcellular location">
    <subcellularLocation>
        <location evidence="10">Endoplasmic reticulum membrane</location>
        <topology evidence="10">Lipid-anchor</topology>
        <orientation evidence="10">Cytoplasmic side</orientation>
    </subcellularLocation>
</comment>
<keyword evidence="5" id="KW-0460">Magnesium</keyword>
<dbReference type="Pfam" id="PF06456">
    <property type="entry name" value="Arfaptin"/>
    <property type="match status" value="1"/>
</dbReference>
<organism evidence="15 16">
    <name type="scientific">Caenorhabditis auriculariae</name>
    <dbReference type="NCBI Taxonomy" id="2777116"/>
    <lineage>
        <taxon>Eukaryota</taxon>
        <taxon>Metazoa</taxon>
        <taxon>Ecdysozoa</taxon>
        <taxon>Nematoda</taxon>
        <taxon>Chromadorea</taxon>
        <taxon>Rhabditida</taxon>
        <taxon>Rhabditina</taxon>
        <taxon>Rhabditomorpha</taxon>
        <taxon>Rhabditoidea</taxon>
        <taxon>Rhabditidae</taxon>
        <taxon>Peloderinae</taxon>
        <taxon>Caenorhabditis</taxon>
    </lineage>
</organism>
<dbReference type="GO" id="GO:0046872">
    <property type="term" value="F:metal ion binding"/>
    <property type="evidence" value="ECO:0007669"/>
    <property type="project" value="UniProtKB-KW"/>
</dbReference>
<keyword evidence="7" id="KW-0472">Membrane</keyword>
<evidence type="ECO:0000256" key="4">
    <source>
        <dbReference type="ARBA" id="ARBA00022801"/>
    </source>
</evidence>
<evidence type="ECO:0000259" key="14">
    <source>
        <dbReference type="PROSITE" id="PS50870"/>
    </source>
</evidence>
<dbReference type="InterPro" id="IPR001806">
    <property type="entry name" value="Small_GTPase"/>
</dbReference>
<feature type="coiled-coil region" evidence="13">
    <location>
        <begin position="374"/>
        <end position="405"/>
    </location>
</feature>
<dbReference type="InterPro" id="IPR027267">
    <property type="entry name" value="AH/BAR_dom_sf"/>
</dbReference>
<evidence type="ECO:0000256" key="10">
    <source>
        <dbReference type="ARBA" id="ARBA00037811"/>
    </source>
</evidence>
<dbReference type="GO" id="GO:0032588">
    <property type="term" value="C:trans-Golgi network membrane"/>
    <property type="evidence" value="ECO:0007669"/>
    <property type="project" value="TreeGrafter"/>
</dbReference>
<dbReference type="PROSITE" id="PS51419">
    <property type="entry name" value="RAB"/>
    <property type="match status" value="1"/>
</dbReference>
<dbReference type="GO" id="GO:0005543">
    <property type="term" value="F:phospholipid binding"/>
    <property type="evidence" value="ECO:0007669"/>
    <property type="project" value="TreeGrafter"/>
</dbReference>
<dbReference type="GO" id="GO:0005789">
    <property type="term" value="C:endoplasmic reticulum membrane"/>
    <property type="evidence" value="ECO:0007669"/>
    <property type="project" value="UniProtKB-SubCell"/>
</dbReference>
<accession>A0A8S1GYB3</accession>
<evidence type="ECO:0000256" key="6">
    <source>
        <dbReference type="ARBA" id="ARBA00023134"/>
    </source>
</evidence>
<evidence type="ECO:0000256" key="1">
    <source>
        <dbReference type="ARBA" id="ARBA00022481"/>
    </source>
</evidence>
<dbReference type="SMART" id="SM00174">
    <property type="entry name" value="RHO"/>
    <property type="match status" value="1"/>
</dbReference>
<dbReference type="SMART" id="SM01015">
    <property type="entry name" value="Arfaptin"/>
    <property type="match status" value="1"/>
</dbReference>
<dbReference type="GO" id="GO:0034315">
    <property type="term" value="P:regulation of Arp2/3 complex-mediated actin nucleation"/>
    <property type="evidence" value="ECO:0007669"/>
    <property type="project" value="TreeGrafter"/>
</dbReference>
<dbReference type="GO" id="GO:0005525">
    <property type="term" value="F:GTP binding"/>
    <property type="evidence" value="ECO:0007669"/>
    <property type="project" value="UniProtKB-KW"/>
</dbReference>
<dbReference type="Proteomes" id="UP000835052">
    <property type="component" value="Unassembled WGS sequence"/>
</dbReference>
<evidence type="ECO:0000256" key="3">
    <source>
        <dbReference type="ARBA" id="ARBA00022741"/>
    </source>
</evidence>
<dbReference type="OrthoDB" id="9994780at2759"/>
<sequence>MNSPDRAILTRKIALMGYPCVGKSSITLRFVQGYFPDSYDTTIEDMHSKNYKYEGRDYNLKITDTAGQQEYSVFPRSCSVDIHGFILVYAIDDRKSFEMIQSIYDKVVECVGDVRVPMIVVGNKVDLQHSCRVISRDEGAKLAKSWNAAFIETSAKDNTAVNQIFDRLLKEIEVSMMTDDSPEVVSRVPGLPRVAEAVSNVDFAQVAGKVESIKKWTIGTFKNSRQQLLEHMGKIDKTVDPEFEEKCDSLKEIHQRYGAVVLASRQFSQVLSQMAAAEKKFSESFFQLSVKEDQLKAQCNATAEVMKQVGEQASSLDICLRYFISSMETIYSQTIADTLETIYSTEAARIEYDVHRHELANLQNSPTENASEKVSEASEACETHRKKYEQYKEDVKVKLKLLEENRIQVVSTQLEKIHAALAAYYSGNAKLLESSVRELFASGVSPPSFIPNM</sequence>
<dbReference type="SUPFAM" id="SSF103657">
    <property type="entry name" value="BAR/IMD domain-like"/>
    <property type="match status" value="1"/>
</dbReference>
<gene>
    <name evidence="15" type="ORF">CAUJ_LOCUS4224</name>
</gene>
<dbReference type="EMBL" id="CAJGYM010000008">
    <property type="protein sequence ID" value="CAD6188305.1"/>
    <property type="molecule type" value="Genomic_DNA"/>
</dbReference>
<evidence type="ECO:0000256" key="7">
    <source>
        <dbReference type="ARBA" id="ARBA00023136"/>
    </source>
</evidence>
<dbReference type="PANTHER" id="PTHR12141:SF5">
    <property type="entry name" value="ARFAPTIN"/>
    <property type="match status" value="1"/>
</dbReference>
<dbReference type="SUPFAM" id="SSF52540">
    <property type="entry name" value="P-loop containing nucleoside triphosphate hydrolases"/>
    <property type="match status" value="1"/>
</dbReference>
<keyword evidence="6" id="KW-0342">GTP-binding</keyword>
<dbReference type="GO" id="GO:0006886">
    <property type="term" value="P:intracellular protein transport"/>
    <property type="evidence" value="ECO:0007669"/>
    <property type="project" value="TreeGrafter"/>
</dbReference>
<keyword evidence="2" id="KW-0479">Metal-binding</keyword>
<comment type="similarity">
    <text evidence="11">Belongs to the small GTPase superfamily. Rheb family.</text>
</comment>
<proteinExistence type="inferred from homology"/>
<reference evidence="15" key="1">
    <citation type="submission" date="2020-10" db="EMBL/GenBank/DDBJ databases">
        <authorList>
            <person name="Kikuchi T."/>
        </authorList>
    </citation>
    <scope>NUCLEOTIDE SEQUENCE</scope>
    <source>
        <strain evidence="15">NKZ352</strain>
    </source>
</reference>
<dbReference type="Gene3D" id="1.20.1270.60">
    <property type="entry name" value="Arfaptin homology (AH) domain/BAR domain"/>
    <property type="match status" value="1"/>
</dbReference>
<dbReference type="AlphaFoldDB" id="A0A8S1GYB3"/>
<keyword evidence="8" id="KW-0449">Lipoprotein</keyword>
<protein>
    <recommendedName>
        <fullName evidence="14">AH domain-containing protein</fullName>
    </recommendedName>
</protein>
<comment type="catalytic activity">
    <reaction evidence="12">
        <text>GTP + H2O = GDP + phosphate + H(+)</text>
        <dbReference type="Rhea" id="RHEA:19669"/>
        <dbReference type="ChEBI" id="CHEBI:15377"/>
        <dbReference type="ChEBI" id="CHEBI:15378"/>
        <dbReference type="ChEBI" id="CHEBI:37565"/>
        <dbReference type="ChEBI" id="CHEBI:43474"/>
        <dbReference type="ChEBI" id="CHEBI:58189"/>
    </reaction>
    <physiologicalReaction direction="left-to-right" evidence="12">
        <dbReference type="Rhea" id="RHEA:19670"/>
    </physiologicalReaction>
</comment>
<evidence type="ECO:0000256" key="9">
    <source>
        <dbReference type="ARBA" id="ARBA00023289"/>
    </source>
</evidence>
<dbReference type="PROSITE" id="PS50870">
    <property type="entry name" value="AH"/>
    <property type="match status" value="1"/>
</dbReference>
<keyword evidence="1" id="KW-0488">Methylation</keyword>
<dbReference type="InterPro" id="IPR027417">
    <property type="entry name" value="P-loop_NTPase"/>
</dbReference>
<dbReference type="PRINTS" id="PR00449">
    <property type="entry name" value="RASTRNSFRMNG"/>
</dbReference>
<evidence type="ECO:0000256" key="12">
    <source>
        <dbReference type="ARBA" id="ARBA00049117"/>
    </source>
</evidence>
<dbReference type="SMART" id="SM00173">
    <property type="entry name" value="RAS"/>
    <property type="match status" value="1"/>
</dbReference>
<dbReference type="Pfam" id="PF00071">
    <property type="entry name" value="Ras"/>
    <property type="match status" value="1"/>
</dbReference>
<dbReference type="NCBIfam" id="TIGR00231">
    <property type="entry name" value="small_GTP"/>
    <property type="match status" value="1"/>
</dbReference>
<keyword evidence="16" id="KW-1185">Reference proteome</keyword>
<dbReference type="PANTHER" id="PTHR12141">
    <property type="entry name" value="ARFAPTIN-RELATED"/>
    <property type="match status" value="1"/>
</dbReference>
<evidence type="ECO:0000313" key="15">
    <source>
        <dbReference type="EMBL" id="CAD6188305.1"/>
    </source>
</evidence>
<dbReference type="InterPro" id="IPR030798">
    <property type="entry name" value="Arfaptin_fam"/>
</dbReference>
<dbReference type="SMART" id="SM00175">
    <property type="entry name" value="RAB"/>
    <property type="match status" value="1"/>
</dbReference>
<comment type="caution">
    <text evidence="15">The sequence shown here is derived from an EMBL/GenBank/DDBJ whole genome shotgun (WGS) entry which is preliminary data.</text>
</comment>
<keyword evidence="4" id="KW-0378">Hydrolase</keyword>
<evidence type="ECO:0000313" key="16">
    <source>
        <dbReference type="Proteomes" id="UP000835052"/>
    </source>
</evidence>
<evidence type="ECO:0000256" key="13">
    <source>
        <dbReference type="SAM" id="Coils"/>
    </source>
</evidence>
<dbReference type="GO" id="GO:0003924">
    <property type="term" value="F:GTPase activity"/>
    <property type="evidence" value="ECO:0007669"/>
    <property type="project" value="InterPro"/>
</dbReference>
<keyword evidence="9" id="KW-0636">Prenylation</keyword>
<dbReference type="Gene3D" id="3.40.50.300">
    <property type="entry name" value="P-loop containing nucleotide triphosphate hydrolases"/>
    <property type="match status" value="1"/>
</dbReference>
<name>A0A8S1GYB3_9PELO</name>
<dbReference type="FunFam" id="1.20.1270.60:FF:000085">
    <property type="entry name" value="Predicted protein"/>
    <property type="match status" value="1"/>
</dbReference>
<feature type="domain" description="AH" evidence="14">
    <location>
        <begin position="238"/>
        <end position="437"/>
    </location>
</feature>
<dbReference type="FunFam" id="3.40.50.300:FF:000273">
    <property type="entry name" value="GTP-binding protein Rheb homolog"/>
    <property type="match status" value="1"/>
</dbReference>
<dbReference type="InterPro" id="IPR005225">
    <property type="entry name" value="Small_GTP-bd"/>
</dbReference>
<evidence type="ECO:0000256" key="5">
    <source>
        <dbReference type="ARBA" id="ARBA00022842"/>
    </source>
</evidence>
<dbReference type="PROSITE" id="PS51421">
    <property type="entry name" value="RAS"/>
    <property type="match status" value="1"/>
</dbReference>
<evidence type="ECO:0000256" key="11">
    <source>
        <dbReference type="ARBA" id="ARBA00037969"/>
    </source>
</evidence>
<dbReference type="InterPro" id="IPR010504">
    <property type="entry name" value="AH_dom"/>
</dbReference>